<dbReference type="Gene3D" id="3.30.465.10">
    <property type="match status" value="1"/>
</dbReference>
<evidence type="ECO:0000313" key="7">
    <source>
        <dbReference type="EMBL" id="GBG88807.1"/>
    </source>
</evidence>
<dbReference type="SUPFAM" id="SSF56176">
    <property type="entry name" value="FAD-binding/transporter-associated domain-like"/>
    <property type="match status" value="1"/>
</dbReference>
<dbReference type="PANTHER" id="PTHR43762">
    <property type="entry name" value="L-GULONOLACTONE OXIDASE"/>
    <property type="match status" value="1"/>
</dbReference>
<dbReference type="InterPro" id="IPR016169">
    <property type="entry name" value="FAD-bd_PCMH_sub2"/>
</dbReference>
<dbReference type="InterPro" id="IPR006094">
    <property type="entry name" value="Oxid_FAD_bind_N"/>
</dbReference>
<evidence type="ECO:0000256" key="3">
    <source>
        <dbReference type="ARBA" id="ARBA00023002"/>
    </source>
</evidence>
<protein>
    <recommendedName>
        <fullName evidence="6">FAD-binding PCMH-type domain-containing protein</fullName>
    </recommendedName>
</protein>
<dbReference type="Pfam" id="PF01565">
    <property type="entry name" value="FAD_binding_4"/>
    <property type="match status" value="1"/>
</dbReference>
<dbReference type="GO" id="GO:0016020">
    <property type="term" value="C:membrane"/>
    <property type="evidence" value="ECO:0007669"/>
    <property type="project" value="InterPro"/>
</dbReference>
<feature type="compositionally biased region" description="Polar residues" evidence="4">
    <location>
        <begin position="218"/>
        <end position="233"/>
    </location>
</feature>
<feature type="region of interest" description="Disordered" evidence="4">
    <location>
        <begin position="126"/>
        <end position="152"/>
    </location>
</feature>
<feature type="compositionally biased region" description="Low complexity" evidence="4">
    <location>
        <begin position="505"/>
        <end position="526"/>
    </location>
</feature>
<evidence type="ECO:0000259" key="6">
    <source>
        <dbReference type="PROSITE" id="PS51387"/>
    </source>
</evidence>
<comment type="caution">
    <text evidence="7">The sequence shown here is derived from an EMBL/GenBank/DDBJ whole genome shotgun (WGS) entry which is preliminary data.</text>
</comment>
<keyword evidence="5" id="KW-0472">Membrane</keyword>
<keyword evidence="8" id="KW-1185">Reference proteome</keyword>
<dbReference type="STRING" id="69332.A0A388M2K4"/>
<dbReference type="InterPro" id="IPR036318">
    <property type="entry name" value="FAD-bd_PCMH-like_sf"/>
</dbReference>
<dbReference type="Gene3D" id="3.30.43.10">
    <property type="entry name" value="Uridine Diphospho-n-acetylenolpyruvylglucosamine Reductase, domain 2"/>
    <property type="match status" value="1"/>
</dbReference>
<gene>
    <name evidence="7" type="ORF">CBR_g48422</name>
</gene>
<dbReference type="UniPathway" id="UPA00132"/>
<accession>A0A388M2K4</accession>
<dbReference type="OMA" id="KYRKAWG"/>
<dbReference type="GO" id="GO:0005739">
    <property type="term" value="C:mitochondrion"/>
    <property type="evidence" value="ECO:0007669"/>
    <property type="project" value="EnsemblPlants"/>
</dbReference>
<evidence type="ECO:0000256" key="1">
    <source>
        <dbReference type="ARBA" id="ARBA00001974"/>
    </source>
</evidence>
<dbReference type="InterPro" id="IPR016167">
    <property type="entry name" value="FAD-bd_PCMH_sub1"/>
</dbReference>
<dbReference type="InterPro" id="IPR007173">
    <property type="entry name" value="ALO_C"/>
</dbReference>
<organism evidence="7 8">
    <name type="scientific">Chara braunii</name>
    <name type="common">Braun's stonewort</name>
    <dbReference type="NCBI Taxonomy" id="69332"/>
    <lineage>
        <taxon>Eukaryota</taxon>
        <taxon>Viridiplantae</taxon>
        <taxon>Streptophyta</taxon>
        <taxon>Charophyceae</taxon>
        <taxon>Charales</taxon>
        <taxon>Characeae</taxon>
        <taxon>Chara</taxon>
    </lineage>
</organism>
<dbReference type="OrthoDB" id="610608at2759"/>
<keyword evidence="5" id="KW-1133">Transmembrane helix</keyword>
<dbReference type="GO" id="GO:0080049">
    <property type="term" value="F:L-gulono-1,4-lactone dehydrogenase activity"/>
    <property type="evidence" value="ECO:0007669"/>
    <property type="project" value="EnsemblPlants"/>
</dbReference>
<feature type="region of interest" description="Disordered" evidence="4">
    <location>
        <begin position="186"/>
        <end position="233"/>
    </location>
</feature>
<dbReference type="AlphaFoldDB" id="A0A388M2K4"/>
<feature type="compositionally biased region" description="Low complexity" evidence="4">
    <location>
        <begin position="61"/>
        <end position="78"/>
    </location>
</feature>
<dbReference type="EMBL" id="BFEA01000696">
    <property type="protein sequence ID" value="GBG88807.1"/>
    <property type="molecule type" value="Genomic_DNA"/>
</dbReference>
<dbReference type="Gramene" id="GBG88807">
    <property type="protein sequence ID" value="GBG88807"/>
    <property type="gene ID" value="CBR_g48422"/>
</dbReference>
<feature type="transmembrane region" description="Helical" evidence="5">
    <location>
        <begin position="158"/>
        <end position="178"/>
    </location>
</feature>
<comment type="pathway">
    <text evidence="2">Cofactor biosynthesis; L-ascorbate biosynthesis.</text>
</comment>
<dbReference type="GO" id="GO:0019853">
    <property type="term" value="P:L-ascorbic acid biosynthetic process"/>
    <property type="evidence" value="ECO:0007669"/>
    <property type="project" value="UniProtKB-UniPathway"/>
</dbReference>
<dbReference type="Pfam" id="PF04030">
    <property type="entry name" value="ALO"/>
    <property type="match status" value="2"/>
</dbReference>
<dbReference type="PROSITE" id="PS51387">
    <property type="entry name" value="FAD_PCMH"/>
    <property type="match status" value="1"/>
</dbReference>
<feature type="region of interest" description="Disordered" evidence="4">
    <location>
        <begin position="681"/>
        <end position="708"/>
    </location>
</feature>
<sequence>MQRVVTRQTTVRVIGRISKHVSGREIRHGGVHSDGELLCSKTRLTRRHLSAIRYLRSSSLASSSPSSFSECSSSSSSSIHAEEPPSFLVLSSRWERGGGSGCVYGGQQLISRGNATWSQGLPAMQEEGKENGAVSGSAKQTGGSGSGSGRGGKISKGIAATIGLAGVVMGGAGIMAVLRELGKGELRGEEKGGGGGEGGQRNESKLGPDSDVKVGSEGDSSPESTTTVVNWSGTHEVRTRDLFQPETEEEVIALVAEAHANKRKIRAVGSALSPNGIALCEEGMLNMALCDRVINVDKEKMTVTVQAGARVDQVVEALREHGLTLQNYASIKEQQIGGFTQVGAHGTGATLPPVDEQVIRMKLVTPARGVLELSMDKDPELFKLARCGLGALGVVTEVTLQCVPAHQLVEYTFASNAKEIKKKHKEWIRNNRHLRYMWIPYTDTVVVVQCNPVAPEKQKATWWSWFTRSPQQQQQSNLSLDERLAHVRALYKEVSSTSPPPSSPSPLSSPSSSTSPSSPSLPSSSSSSSAAAAVVAEELAAESSTPVLPATSPSTAGDASAGPRSGHAGVREEEEVNIQCLSFTELRDKLLAVNPFDPDHVARVNQAEAEFWRKSAGYRAGWSDQILGFECGGQQWVSEVAFPIATLSSPNMKDIAFMEELMAMIKTERIAAPAPIEQRWTAVSSSPMSPASPQSLTSSPTSSSRNQNADSVFSWVGIIMYLPSDDPEVRRKITERFLDYRKRSAQQLWDKYQAFEHWAKIEVPETDAERRELADRLRKRFPVDAFNQARRDLDPHNILSNDVIDALFPLHSQ</sequence>
<feature type="domain" description="FAD-binding PCMH-type" evidence="6">
    <location>
        <begin position="235"/>
        <end position="405"/>
    </location>
</feature>
<dbReference type="Proteomes" id="UP000265515">
    <property type="component" value="Unassembled WGS sequence"/>
</dbReference>
<evidence type="ECO:0000256" key="5">
    <source>
        <dbReference type="SAM" id="Phobius"/>
    </source>
</evidence>
<evidence type="ECO:0000256" key="4">
    <source>
        <dbReference type="SAM" id="MobiDB-lite"/>
    </source>
</evidence>
<proteinExistence type="predicted"/>
<dbReference type="PANTHER" id="PTHR43762:SF1">
    <property type="entry name" value="D-ARABINONO-1,4-LACTONE OXIDASE"/>
    <property type="match status" value="1"/>
</dbReference>
<feature type="compositionally biased region" description="Basic and acidic residues" evidence="4">
    <location>
        <begin position="200"/>
        <end position="216"/>
    </location>
</feature>
<dbReference type="GO" id="GO:0003885">
    <property type="term" value="F:D-arabinono-1,4-lactone oxidase activity"/>
    <property type="evidence" value="ECO:0007669"/>
    <property type="project" value="InterPro"/>
</dbReference>
<feature type="region of interest" description="Disordered" evidence="4">
    <location>
        <begin position="541"/>
        <end position="573"/>
    </location>
</feature>
<dbReference type="InterPro" id="IPR010031">
    <property type="entry name" value="FAD_lactone_oxidase-like"/>
</dbReference>
<dbReference type="InterPro" id="IPR016166">
    <property type="entry name" value="FAD-bd_PCMH"/>
</dbReference>
<feature type="region of interest" description="Disordered" evidence="4">
    <location>
        <begin position="61"/>
        <end position="82"/>
    </location>
</feature>
<dbReference type="GO" id="GO:0016633">
    <property type="term" value="F:galactonolactone dehydrogenase activity"/>
    <property type="evidence" value="ECO:0007669"/>
    <property type="project" value="EnsemblPlants"/>
</dbReference>
<reference evidence="7 8" key="1">
    <citation type="journal article" date="2018" name="Cell">
        <title>The Chara Genome: Secondary Complexity and Implications for Plant Terrestrialization.</title>
        <authorList>
            <person name="Nishiyama T."/>
            <person name="Sakayama H."/>
            <person name="Vries J.D."/>
            <person name="Buschmann H."/>
            <person name="Saint-Marcoux D."/>
            <person name="Ullrich K.K."/>
            <person name="Haas F.B."/>
            <person name="Vanderstraeten L."/>
            <person name="Becker D."/>
            <person name="Lang D."/>
            <person name="Vosolsobe S."/>
            <person name="Rombauts S."/>
            <person name="Wilhelmsson P.K.I."/>
            <person name="Janitza P."/>
            <person name="Kern R."/>
            <person name="Heyl A."/>
            <person name="Rumpler F."/>
            <person name="Villalobos L.I.A.C."/>
            <person name="Clay J.M."/>
            <person name="Skokan R."/>
            <person name="Toyoda A."/>
            <person name="Suzuki Y."/>
            <person name="Kagoshima H."/>
            <person name="Schijlen E."/>
            <person name="Tajeshwar N."/>
            <person name="Catarino B."/>
            <person name="Hetherington A.J."/>
            <person name="Saltykova A."/>
            <person name="Bonnot C."/>
            <person name="Breuninger H."/>
            <person name="Symeonidi A."/>
            <person name="Radhakrishnan G.V."/>
            <person name="Van Nieuwerburgh F."/>
            <person name="Deforce D."/>
            <person name="Chang C."/>
            <person name="Karol K.G."/>
            <person name="Hedrich R."/>
            <person name="Ulvskov P."/>
            <person name="Glockner G."/>
            <person name="Delwiche C.F."/>
            <person name="Petrasek J."/>
            <person name="Van de Peer Y."/>
            <person name="Friml J."/>
            <person name="Beilby M."/>
            <person name="Dolan L."/>
            <person name="Kohara Y."/>
            <person name="Sugano S."/>
            <person name="Fujiyama A."/>
            <person name="Delaux P.-M."/>
            <person name="Quint M."/>
            <person name="TheiBen G."/>
            <person name="Hagemann M."/>
            <person name="Harholt J."/>
            <person name="Dunand C."/>
            <person name="Zachgo S."/>
            <person name="Langdale J."/>
            <person name="Maumus F."/>
            <person name="Straeten D.V.D."/>
            <person name="Gould S.B."/>
            <person name="Rensing S.A."/>
        </authorList>
    </citation>
    <scope>NUCLEOTIDE SEQUENCE [LARGE SCALE GENOMIC DNA]</scope>
    <source>
        <strain evidence="7 8">S276</strain>
    </source>
</reference>
<feature type="region of interest" description="Disordered" evidence="4">
    <location>
        <begin position="492"/>
        <end position="526"/>
    </location>
</feature>
<name>A0A388M2K4_CHABU</name>
<keyword evidence="5" id="KW-0812">Transmembrane</keyword>
<keyword evidence="3" id="KW-0560">Oxidoreductase</keyword>
<evidence type="ECO:0000256" key="2">
    <source>
        <dbReference type="ARBA" id="ARBA00005147"/>
    </source>
</evidence>
<feature type="compositionally biased region" description="Gly residues" evidence="4">
    <location>
        <begin position="142"/>
        <end position="152"/>
    </location>
</feature>
<feature type="compositionally biased region" description="Low complexity" evidence="4">
    <location>
        <begin position="684"/>
        <end position="704"/>
    </location>
</feature>
<dbReference type="GO" id="GO:0071949">
    <property type="term" value="F:FAD binding"/>
    <property type="evidence" value="ECO:0007669"/>
    <property type="project" value="InterPro"/>
</dbReference>
<comment type="cofactor">
    <cofactor evidence="1">
        <name>FAD</name>
        <dbReference type="ChEBI" id="CHEBI:57692"/>
    </cofactor>
</comment>
<evidence type="ECO:0000313" key="8">
    <source>
        <dbReference type="Proteomes" id="UP000265515"/>
    </source>
</evidence>